<dbReference type="InterPro" id="IPR001447">
    <property type="entry name" value="Arylamine_N-AcTrfase"/>
</dbReference>
<dbReference type="AlphaFoldDB" id="A0A975GG61"/>
<dbReference type="Proteomes" id="UP000663720">
    <property type="component" value="Chromosome"/>
</dbReference>
<evidence type="ECO:0000313" key="3">
    <source>
        <dbReference type="EMBL" id="QTA79919.1"/>
    </source>
</evidence>
<dbReference type="PRINTS" id="PR01543">
    <property type="entry name" value="ANATRNSFRASE"/>
</dbReference>
<gene>
    <name evidence="3" type="ORF">dnl_22010</name>
</gene>
<dbReference type="InterPro" id="IPR038765">
    <property type="entry name" value="Papain-like_cys_pep_sf"/>
</dbReference>
<proteinExistence type="inferred from homology"/>
<comment type="similarity">
    <text evidence="1 2">Belongs to the arylamine N-acetyltransferase family.</text>
</comment>
<dbReference type="RefSeq" id="WP_207691618.1">
    <property type="nucleotide sequence ID" value="NZ_CP061799.1"/>
</dbReference>
<evidence type="ECO:0000256" key="1">
    <source>
        <dbReference type="ARBA" id="ARBA00006547"/>
    </source>
</evidence>
<evidence type="ECO:0000256" key="2">
    <source>
        <dbReference type="RuleBase" id="RU003452"/>
    </source>
</evidence>
<sequence length="277" mass="31174">MDDKVFNPDDYLKRINHCHVDITEEGLEALHSAQVYTIPFENFDILLGRGISLEQTAIFNKLVKQRRGGYCFELNGLFLMALQYFGFDARPLLARVHVSGTPMGRGHQISLVTIKGKHWIADVGFGSPHLPAPLLLEINHPVTLNNHTFCLVDAGPFGIMLQILKNDVGQNIYSFDLGHVCTGDITYGNHFASTHPDSYFTFSRIAALPVHDGRISLFNLRLKKIIRGREEVQELTEGQAYLDALKIHFGIELNVPYEALPQIQIKNPGHKSLLSRF</sequence>
<dbReference type="SUPFAM" id="SSF54001">
    <property type="entry name" value="Cysteine proteinases"/>
    <property type="match status" value="1"/>
</dbReference>
<accession>A0A975GG61</accession>
<dbReference type="PANTHER" id="PTHR11786">
    <property type="entry name" value="N-HYDROXYARYLAMINE O-ACETYLTRANSFERASE"/>
    <property type="match status" value="1"/>
</dbReference>
<name>A0A975GG61_9BACT</name>
<dbReference type="Gene3D" id="3.30.2140.10">
    <property type="entry name" value="Arylamine N-acetyltransferase"/>
    <property type="match status" value="1"/>
</dbReference>
<dbReference type="EMBL" id="CP061799">
    <property type="protein sequence ID" value="QTA79919.1"/>
    <property type="molecule type" value="Genomic_DNA"/>
</dbReference>
<organism evidence="3 4">
    <name type="scientific">Desulfonema limicola</name>
    <dbReference type="NCBI Taxonomy" id="45656"/>
    <lineage>
        <taxon>Bacteria</taxon>
        <taxon>Pseudomonadati</taxon>
        <taxon>Thermodesulfobacteriota</taxon>
        <taxon>Desulfobacteria</taxon>
        <taxon>Desulfobacterales</taxon>
        <taxon>Desulfococcaceae</taxon>
        <taxon>Desulfonema</taxon>
    </lineage>
</organism>
<reference evidence="3" key="1">
    <citation type="journal article" date="2021" name="Microb. Physiol.">
        <title>Proteogenomic Insights into the Physiology of Marine, Sulfate-Reducing, Filamentous Desulfonema limicola and Desulfonema magnum.</title>
        <authorList>
            <person name="Schnaars V."/>
            <person name="Wohlbrand L."/>
            <person name="Scheve S."/>
            <person name="Hinrichs C."/>
            <person name="Reinhardt R."/>
            <person name="Rabus R."/>
        </authorList>
    </citation>
    <scope>NUCLEOTIDE SEQUENCE</scope>
    <source>
        <strain evidence="3">5ac10</strain>
    </source>
</reference>
<dbReference type="PANTHER" id="PTHR11786:SF0">
    <property type="entry name" value="ARYLAMINE N-ACETYLTRANSFERASE 4-RELATED"/>
    <property type="match status" value="1"/>
</dbReference>
<dbReference type="Gene3D" id="2.40.128.150">
    <property type="entry name" value="Cysteine proteinases"/>
    <property type="match status" value="1"/>
</dbReference>
<dbReference type="KEGG" id="dli:dnl_22010"/>
<evidence type="ECO:0000313" key="4">
    <source>
        <dbReference type="Proteomes" id="UP000663720"/>
    </source>
</evidence>
<protein>
    <submittedName>
        <fullName evidence="3">N-acetyltransferase</fullName>
    </submittedName>
</protein>
<dbReference type="Pfam" id="PF00797">
    <property type="entry name" value="Acetyltransf_2"/>
    <property type="match status" value="1"/>
</dbReference>
<keyword evidence="4" id="KW-1185">Reference proteome</keyword>
<dbReference type="GO" id="GO:0016407">
    <property type="term" value="F:acetyltransferase activity"/>
    <property type="evidence" value="ECO:0007669"/>
    <property type="project" value="InterPro"/>
</dbReference>